<accession>A0AA38G6A6</accession>
<proteinExistence type="predicted"/>
<keyword evidence="2" id="KW-1185">Reference proteome</keyword>
<reference evidence="1 2" key="1">
    <citation type="journal article" date="2021" name="Nat. Plants">
        <title>The Taxus genome provides insights into paclitaxel biosynthesis.</title>
        <authorList>
            <person name="Xiong X."/>
            <person name="Gou J."/>
            <person name="Liao Q."/>
            <person name="Li Y."/>
            <person name="Zhou Q."/>
            <person name="Bi G."/>
            <person name="Li C."/>
            <person name="Du R."/>
            <person name="Wang X."/>
            <person name="Sun T."/>
            <person name="Guo L."/>
            <person name="Liang H."/>
            <person name="Lu P."/>
            <person name="Wu Y."/>
            <person name="Zhang Z."/>
            <person name="Ro D.K."/>
            <person name="Shang Y."/>
            <person name="Huang S."/>
            <person name="Yan J."/>
        </authorList>
    </citation>
    <scope>NUCLEOTIDE SEQUENCE [LARGE SCALE GENOMIC DNA]</scope>
    <source>
        <strain evidence="1">Ta-2019</strain>
    </source>
</reference>
<dbReference type="Proteomes" id="UP000824469">
    <property type="component" value="Unassembled WGS sequence"/>
</dbReference>
<protein>
    <submittedName>
        <fullName evidence="1">Uncharacterized protein</fullName>
    </submittedName>
</protein>
<organism evidence="1 2">
    <name type="scientific">Taxus chinensis</name>
    <name type="common">Chinese yew</name>
    <name type="synonym">Taxus wallichiana var. chinensis</name>
    <dbReference type="NCBI Taxonomy" id="29808"/>
    <lineage>
        <taxon>Eukaryota</taxon>
        <taxon>Viridiplantae</taxon>
        <taxon>Streptophyta</taxon>
        <taxon>Embryophyta</taxon>
        <taxon>Tracheophyta</taxon>
        <taxon>Spermatophyta</taxon>
        <taxon>Pinopsida</taxon>
        <taxon>Pinidae</taxon>
        <taxon>Conifers II</taxon>
        <taxon>Cupressales</taxon>
        <taxon>Taxaceae</taxon>
        <taxon>Taxus</taxon>
    </lineage>
</organism>
<comment type="caution">
    <text evidence="1">The sequence shown here is derived from an EMBL/GenBank/DDBJ whole genome shotgun (WGS) entry which is preliminary data.</text>
</comment>
<dbReference type="EMBL" id="JAHRHJ020000004">
    <property type="protein sequence ID" value="KAH9317619.1"/>
    <property type="molecule type" value="Genomic_DNA"/>
</dbReference>
<sequence>GMAVSAWRSQILKDSERVITEFVNLYLNIGKANKELQALARPISEELEHARL</sequence>
<dbReference type="AlphaFoldDB" id="A0AA38G6A6"/>
<gene>
    <name evidence="1" type="ORF">KI387_019388</name>
</gene>
<name>A0AA38G6A6_TAXCH</name>
<evidence type="ECO:0000313" key="1">
    <source>
        <dbReference type="EMBL" id="KAH9317619.1"/>
    </source>
</evidence>
<feature type="non-terminal residue" evidence="1">
    <location>
        <position position="1"/>
    </location>
</feature>
<evidence type="ECO:0000313" key="2">
    <source>
        <dbReference type="Proteomes" id="UP000824469"/>
    </source>
</evidence>